<evidence type="ECO:0000313" key="6">
    <source>
        <dbReference type="EMBL" id="MDG5976349.1"/>
    </source>
</evidence>
<dbReference type="EMBL" id="AOGK01000011">
    <property type="protein sequence ID" value="MDG5976349.1"/>
    <property type="molecule type" value="Genomic_DNA"/>
</dbReference>
<proteinExistence type="inferred from homology"/>
<dbReference type="RefSeq" id="WP_068173993.1">
    <property type="nucleotide sequence ID" value="NZ_AOGK01000011.1"/>
</dbReference>
<dbReference type="Pfam" id="PF07726">
    <property type="entry name" value="AAA_3"/>
    <property type="match status" value="1"/>
</dbReference>
<comment type="similarity">
    <text evidence="3">Belongs to the MoxR family.</text>
</comment>
<dbReference type="Proteomes" id="UP001152876">
    <property type="component" value="Unassembled WGS sequence"/>
</dbReference>
<keyword evidence="7" id="KW-1185">Reference proteome</keyword>
<dbReference type="InterPro" id="IPR027417">
    <property type="entry name" value="P-loop_NTPase"/>
</dbReference>
<feature type="domain" description="ATPase AAA-3" evidence="4">
    <location>
        <begin position="43"/>
        <end position="173"/>
    </location>
</feature>
<dbReference type="InterPro" id="IPR041628">
    <property type="entry name" value="ChlI/MoxR_AAA_lid"/>
</dbReference>
<keyword evidence="1" id="KW-0547">Nucleotide-binding</keyword>
<evidence type="ECO:0000259" key="5">
    <source>
        <dbReference type="Pfam" id="PF17863"/>
    </source>
</evidence>
<reference evidence="6" key="1">
    <citation type="submission" date="2013-01" db="EMBL/GenBank/DDBJ databases">
        <title>Genome draft of Hydrogenophaga taeniospiralis 2K1.</title>
        <authorList>
            <person name="Gomila M."/>
            <person name="Lalucat J."/>
        </authorList>
    </citation>
    <scope>NUCLEOTIDE SEQUENCE</scope>
    <source>
        <strain evidence="6">CCUG 15921</strain>
    </source>
</reference>
<organism evidence="6 7">
    <name type="scientific">Hydrogenophaga taeniospiralis CCUG 15921</name>
    <dbReference type="NCBI Taxonomy" id="1281780"/>
    <lineage>
        <taxon>Bacteria</taxon>
        <taxon>Pseudomonadati</taxon>
        <taxon>Pseudomonadota</taxon>
        <taxon>Betaproteobacteria</taxon>
        <taxon>Burkholderiales</taxon>
        <taxon>Comamonadaceae</taxon>
        <taxon>Hydrogenophaga</taxon>
    </lineage>
</organism>
<dbReference type="GO" id="GO:0005524">
    <property type="term" value="F:ATP binding"/>
    <property type="evidence" value="ECO:0007669"/>
    <property type="project" value="UniProtKB-KW"/>
</dbReference>
<dbReference type="PANTHER" id="PTHR42759">
    <property type="entry name" value="MOXR FAMILY PROTEIN"/>
    <property type="match status" value="1"/>
</dbReference>
<protein>
    <submittedName>
        <fullName evidence="6">ATPase</fullName>
    </submittedName>
</protein>
<name>A0A9X4NTG0_9BURK</name>
<feature type="domain" description="ChlI/MoxR AAA lid" evidence="5">
    <location>
        <begin position="249"/>
        <end position="314"/>
    </location>
</feature>
<evidence type="ECO:0000259" key="4">
    <source>
        <dbReference type="Pfam" id="PF07726"/>
    </source>
</evidence>
<evidence type="ECO:0000256" key="3">
    <source>
        <dbReference type="ARBA" id="ARBA00061607"/>
    </source>
</evidence>
<dbReference type="Gene3D" id="3.40.50.300">
    <property type="entry name" value="P-loop containing nucleotide triphosphate hydrolases"/>
    <property type="match status" value="1"/>
</dbReference>
<dbReference type="Gene3D" id="1.10.8.80">
    <property type="entry name" value="Magnesium chelatase subunit I, C-Terminal domain"/>
    <property type="match status" value="1"/>
</dbReference>
<dbReference type="OrthoDB" id="9808397at2"/>
<evidence type="ECO:0000256" key="1">
    <source>
        <dbReference type="ARBA" id="ARBA00022741"/>
    </source>
</evidence>
<dbReference type="InterPro" id="IPR011703">
    <property type="entry name" value="ATPase_AAA-3"/>
</dbReference>
<evidence type="ECO:0000256" key="2">
    <source>
        <dbReference type="ARBA" id="ARBA00022840"/>
    </source>
</evidence>
<dbReference type="PANTHER" id="PTHR42759:SF1">
    <property type="entry name" value="MAGNESIUM-CHELATASE SUBUNIT CHLD"/>
    <property type="match status" value="1"/>
</dbReference>
<sequence length="333" mass="36506">MSENSSPDTAQLMEQILYEVKRVVVGQDRFLERVMVAMLAQGHLLVEGVPGLAKTLTVKTLASVVQGRFKRIQFTPDLVPADLMGTRIYNQKTGEFSTSLGPVFANLLLADEINRAPAKVQSALLEVMQERQVTIAGESHPVPSPFLVMATQNPIETEGTYPLPEAQVDRFMMKVLVDYPSDEEEFVIVERVTGPAVQVQAVATTAQLAALQALCREVYVDPSLVQYAVRLVSATRTPEKHGLKDFERLLTYGASPRATIGLVEGARALAMLRGRSYALPEDMSDLVPDVLRHRLVLSYEGLSEGLDADDLVARIMDAVTPPAKPLEHDKKAA</sequence>
<accession>A0A9X4NTG0</accession>
<evidence type="ECO:0000313" key="7">
    <source>
        <dbReference type="Proteomes" id="UP001152876"/>
    </source>
</evidence>
<dbReference type="PIRSF" id="PIRSF002849">
    <property type="entry name" value="AAA_ATPase_chaperone_MoxR_prd"/>
    <property type="match status" value="1"/>
</dbReference>
<dbReference type="AlphaFoldDB" id="A0A9X4NTG0"/>
<dbReference type="CDD" id="cd00009">
    <property type="entry name" value="AAA"/>
    <property type="match status" value="1"/>
</dbReference>
<dbReference type="FunFam" id="3.40.50.300:FF:000640">
    <property type="entry name" value="MoxR family ATPase"/>
    <property type="match status" value="1"/>
</dbReference>
<keyword evidence="2" id="KW-0067">ATP-binding</keyword>
<dbReference type="SUPFAM" id="SSF52540">
    <property type="entry name" value="P-loop containing nucleoside triphosphate hydrolases"/>
    <property type="match status" value="1"/>
</dbReference>
<comment type="caution">
    <text evidence="6">The sequence shown here is derived from an EMBL/GenBank/DDBJ whole genome shotgun (WGS) entry which is preliminary data.</text>
</comment>
<dbReference type="InterPro" id="IPR050764">
    <property type="entry name" value="CbbQ/NirQ/NorQ/GpvN"/>
</dbReference>
<dbReference type="Pfam" id="PF17863">
    <property type="entry name" value="AAA_lid_2"/>
    <property type="match status" value="1"/>
</dbReference>
<gene>
    <name evidence="6" type="ORF">H010_13876</name>
</gene>
<dbReference type="GO" id="GO:0016887">
    <property type="term" value="F:ATP hydrolysis activity"/>
    <property type="evidence" value="ECO:0007669"/>
    <property type="project" value="InterPro"/>
</dbReference>